<dbReference type="Pfam" id="PF13424">
    <property type="entry name" value="TPR_12"/>
    <property type="match status" value="1"/>
</dbReference>
<accession>A0A7M7RD44</accession>
<evidence type="ECO:0000256" key="1">
    <source>
        <dbReference type="ARBA" id="ARBA00004173"/>
    </source>
</evidence>
<dbReference type="PANTHER" id="PTHR13143">
    <property type="entry name" value="TETRATRICOPEPTIDE REPEAT PROTEIN 19"/>
    <property type="match status" value="1"/>
</dbReference>
<dbReference type="InterPro" id="IPR040395">
    <property type="entry name" value="TTC19"/>
</dbReference>
<dbReference type="Proteomes" id="UP000007110">
    <property type="component" value="Unassembled WGS sequence"/>
</dbReference>
<dbReference type="PANTHER" id="PTHR13143:SF6">
    <property type="entry name" value="TETRATRICOPEPTIDE REPEAT PROTEIN 19, MITOCHONDRIAL"/>
    <property type="match status" value="1"/>
</dbReference>
<comment type="similarity">
    <text evidence="2">Belongs to the TTC19 family.</text>
</comment>
<feature type="transmembrane region" description="Helical" evidence="7">
    <location>
        <begin position="133"/>
        <end position="154"/>
    </location>
</feature>
<evidence type="ECO:0008006" key="10">
    <source>
        <dbReference type="Google" id="ProtNLM"/>
    </source>
</evidence>
<dbReference type="InterPro" id="IPR019734">
    <property type="entry name" value="TPR_rpt"/>
</dbReference>
<evidence type="ECO:0000313" key="9">
    <source>
        <dbReference type="Proteomes" id="UP000007110"/>
    </source>
</evidence>
<keyword evidence="3" id="KW-0677">Repeat</keyword>
<keyword evidence="5" id="KW-0809">Transit peptide</keyword>
<keyword evidence="7" id="KW-0472">Membrane</keyword>
<dbReference type="RefSeq" id="XP_785756.5">
    <property type="nucleotide sequence ID" value="XM_780663.5"/>
</dbReference>
<keyword evidence="9" id="KW-1185">Reference proteome</keyword>
<evidence type="ECO:0000256" key="7">
    <source>
        <dbReference type="SAM" id="Phobius"/>
    </source>
</evidence>
<dbReference type="GeneID" id="580615"/>
<evidence type="ECO:0000313" key="8">
    <source>
        <dbReference type="EnsemblMetazoa" id="XP_785756"/>
    </source>
</evidence>
<reference evidence="9" key="1">
    <citation type="submission" date="2015-02" db="EMBL/GenBank/DDBJ databases">
        <title>Genome sequencing for Strongylocentrotus purpuratus.</title>
        <authorList>
            <person name="Murali S."/>
            <person name="Liu Y."/>
            <person name="Vee V."/>
            <person name="English A."/>
            <person name="Wang M."/>
            <person name="Skinner E."/>
            <person name="Han Y."/>
            <person name="Muzny D.M."/>
            <person name="Worley K.C."/>
            <person name="Gibbs R.A."/>
        </authorList>
    </citation>
    <scope>NUCLEOTIDE SEQUENCE</scope>
</reference>
<keyword evidence="7" id="KW-0812">Transmembrane</keyword>
<keyword evidence="4" id="KW-0802">TPR repeat</keyword>
<dbReference type="SUPFAM" id="SSF48452">
    <property type="entry name" value="TPR-like"/>
    <property type="match status" value="1"/>
</dbReference>
<keyword evidence="6" id="KW-0496">Mitochondrion</keyword>
<reference evidence="8" key="2">
    <citation type="submission" date="2021-01" db="UniProtKB">
        <authorList>
            <consortium name="EnsemblMetazoa"/>
        </authorList>
    </citation>
    <scope>IDENTIFICATION</scope>
</reference>
<organism evidence="8 9">
    <name type="scientific">Strongylocentrotus purpuratus</name>
    <name type="common">Purple sea urchin</name>
    <dbReference type="NCBI Taxonomy" id="7668"/>
    <lineage>
        <taxon>Eukaryota</taxon>
        <taxon>Metazoa</taxon>
        <taxon>Echinodermata</taxon>
        <taxon>Eleutherozoa</taxon>
        <taxon>Echinozoa</taxon>
        <taxon>Echinoidea</taxon>
        <taxon>Euechinoidea</taxon>
        <taxon>Echinacea</taxon>
        <taxon>Camarodonta</taxon>
        <taxon>Echinidea</taxon>
        <taxon>Strongylocentrotidae</taxon>
        <taxon>Strongylocentrotus</taxon>
    </lineage>
</organism>
<dbReference type="SMART" id="SM00028">
    <property type="entry name" value="TPR"/>
    <property type="match status" value="3"/>
</dbReference>
<dbReference type="EnsemblMetazoa" id="XM_780663">
    <property type="protein sequence ID" value="XP_785756"/>
    <property type="gene ID" value="LOC580615"/>
</dbReference>
<name>A0A7M7RD44_STRPU</name>
<dbReference type="CTD" id="54902"/>
<evidence type="ECO:0000256" key="4">
    <source>
        <dbReference type="ARBA" id="ARBA00022803"/>
    </source>
</evidence>
<dbReference type="FunCoup" id="A0A7M7RD44">
    <property type="interactions" value="884"/>
</dbReference>
<protein>
    <recommendedName>
        <fullName evidence="10">Tetratricopeptide repeat protein 19, mitochondrial</fullName>
    </recommendedName>
</protein>
<dbReference type="KEGG" id="spu:580615"/>
<evidence type="ECO:0000256" key="6">
    <source>
        <dbReference type="ARBA" id="ARBA00023128"/>
    </source>
</evidence>
<dbReference type="Gene3D" id="1.25.40.10">
    <property type="entry name" value="Tetratricopeptide repeat domain"/>
    <property type="match status" value="2"/>
</dbReference>
<dbReference type="GO" id="GO:0034551">
    <property type="term" value="P:mitochondrial respiratory chain complex III assembly"/>
    <property type="evidence" value="ECO:0000318"/>
    <property type="project" value="GO_Central"/>
</dbReference>
<dbReference type="OMA" id="ANTYYEM"/>
<dbReference type="InParanoid" id="A0A7M7RD44"/>
<proteinExistence type="inferred from homology"/>
<comment type="subcellular location">
    <subcellularLocation>
        <location evidence="1">Mitochondrion</location>
    </subcellularLocation>
</comment>
<sequence length="436" mass="49139">MYVIKEKYYVQIIFVNIEQFKMAAPMRHVLTKNLLHKYIKVDVCASKSLSFCKHGFNLNPILRENCSSLCENGIRNIHSLPPLLLTERAQSCSRNFGGGFRQVTASFFTASQYNTRQGHRFSGSSHQKSTGNFSLALGIGGFALCSAGLAFTFWQDDNKETIEKMIARAVIAERENRLGDADTFYHQATVMCEKEKNSQALLYTYDQMANFNMRHGRLMKAENLFKETLKLLLTSGIQKEDPGVVEISLKLSRIYERMGRNDEADVGFKWCIETSEKLLKDTPDDSTEESHAKIMNLKSLLGMCLDAYARFLGATNSLAEAERMYSRALEICEGDLKVDGTPHPQTVVLLNDLATICDMRGHRDDAIEHVQRAVELAEKSSPTVLPTILCNLASMKMHKGLKDEAREIYKRALALAEKEGDREAVITIRANLQKVL</sequence>
<dbReference type="AlphaFoldDB" id="A0A7M7RD44"/>
<evidence type="ECO:0000256" key="3">
    <source>
        <dbReference type="ARBA" id="ARBA00022737"/>
    </source>
</evidence>
<dbReference type="InterPro" id="IPR011990">
    <property type="entry name" value="TPR-like_helical_dom_sf"/>
</dbReference>
<dbReference type="GO" id="GO:0005743">
    <property type="term" value="C:mitochondrial inner membrane"/>
    <property type="evidence" value="ECO:0000318"/>
    <property type="project" value="GO_Central"/>
</dbReference>
<keyword evidence="7" id="KW-1133">Transmembrane helix</keyword>
<evidence type="ECO:0000256" key="2">
    <source>
        <dbReference type="ARBA" id="ARBA00008219"/>
    </source>
</evidence>
<evidence type="ECO:0000256" key="5">
    <source>
        <dbReference type="ARBA" id="ARBA00022946"/>
    </source>
</evidence>
<dbReference type="Pfam" id="PF13181">
    <property type="entry name" value="TPR_8"/>
    <property type="match status" value="1"/>
</dbReference>
<dbReference type="OrthoDB" id="5986190at2759"/>